<evidence type="ECO:0008006" key="5">
    <source>
        <dbReference type="Google" id="ProtNLM"/>
    </source>
</evidence>
<organism evidence="3 4">
    <name type="scientific">Escallonia rubra</name>
    <dbReference type="NCBI Taxonomy" id="112253"/>
    <lineage>
        <taxon>Eukaryota</taxon>
        <taxon>Viridiplantae</taxon>
        <taxon>Streptophyta</taxon>
        <taxon>Embryophyta</taxon>
        <taxon>Tracheophyta</taxon>
        <taxon>Spermatophyta</taxon>
        <taxon>Magnoliopsida</taxon>
        <taxon>eudicotyledons</taxon>
        <taxon>Gunneridae</taxon>
        <taxon>Pentapetalae</taxon>
        <taxon>asterids</taxon>
        <taxon>campanulids</taxon>
        <taxon>Escalloniales</taxon>
        <taxon>Escalloniaceae</taxon>
        <taxon>Escallonia</taxon>
    </lineage>
</organism>
<feature type="region of interest" description="Disordered" evidence="1">
    <location>
        <begin position="101"/>
        <end position="124"/>
    </location>
</feature>
<dbReference type="AlphaFoldDB" id="A0AA88S4D1"/>
<dbReference type="Proteomes" id="UP001187471">
    <property type="component" value="Unassembled WGS sequence"/>
</dbReference>
<evidence type="ECO:0000256" key="2">
    <source>
        <dbReference type="SAM" id="Phobius"/>
    </source>
</evidence>
<gene>
    <name evidence="3" type="ORF">RJ640_015515</name>
</gene>
<sequence length="268" mass="29922">MGHINSIESDLDIDLESGGNTSEEDGSKDLSLRSEHALYLLNRTWSGSEGFNGDARGGDGLSLYDEVLSSGQISAENVTMSSEELGEEMVNFLQKKWAKEKRRKLNSEKPPKPPRPPGGPSLDAADMKLVKEISELTMMKRQRTARMKALKKVKAEKKKSSLSNVFAMVVTVLFCLVIIFQGLEGLLRFEPHDGNTHASYFFILVMLGTLPKRGKTYKVFWVLVHNKQTSAVKTSISFLCAKKASYQLLGTHNQQNVNDRDKIIKKDV</sequence>
<evidence type="ECO:0000313" key="3">
    <source>
        <dbReference type="EMBL" id="KAK2991781.1"/>
    </source>
</evidence>
<evidence type="ECO:0000313" key="4">
    <source>
        <dbReference type="Proteomes" id="UP001187471"/>
    </source>
</evidence>
<feature type="transmembrane region" description="Helical" evidence="2">
    <location>
        <begin position="161"/>
        <end position="182"/>
    </location>
</feature>
<accession>A0AA88S4D1</accession>
<keyword evidence="4" id="KW-1185">Reference proteome</keyword>
<proteinExistence type="predicted"/>
<dbReference type="PANTHER" id="PTHR34188:SF20">
    <property type="entry name" value="PROTEIN, PUTATIVE-RELATED"/>
    <property type="match status" value="1"/>
</dbReference>
<keyword evidence="2" id="KW-0472">Membrane</keyword>
<reference evidence="3" key="1">
    <citation type="submission" date="2022-12" db="EMBL/GenBank/DDBJ databases">
        <title>Draft genome assemblies for two species of Escallonia (Escalloniales).</title>
        <authorList>
            <person name="Chanderbali A."/>
            <person name="Dervinis C."/>
            <person name="Anghel I."/>
            <person name="Soltis D."/>
            <person name="Soltis P."/>
            <person name="Zapata F."/>
        </authorList>
    </citation>
    <scope>NUCLEOTIDE SEQUENCE</scope>
    <source>
        <strain evidence="3">UCBG92.1500</strain>
        <tissue evidence="3">Leaf</tissue>
    </source>
</reference>
<comment type="caution">
    <text evidence="3">The sequence shown here is derived from an EMBL/GenBank/DDBJ whole genome shotgun (WGS) entry which is preliminary data.</text>
</comment>
<feature type="region of interest" description="Disordered" evidence="1">
    <location>
        <begin position="1"/>
        <end position="32"/>
    </location>
</feature>
<dbReference type="EMBL" id="JAVXUO010000473">
    <property type="protein sequence ID" value="KAK2991781.1"/>
    <property type="molecule type" value="Genomic_DNA"/>
</dbReference>
<evidence type="ECO:0000256" key="1">
    <source>
        <dbReference type="SAM" id="MobiDB-lite"/>
    </source>
</evidence>
<keyword evidence="2" id="KW-0812">Transmembrane</keyword>
<name>A0AA88S4D1_9ASTE</name>
<protein>
    <recommendedName>
        <fullName evidence="5">Transmembrane protein</fullName>
    </recommendedName>
</protein>
<dbReference type="PANTHER" id="PTHR34188">
    <property type="entry name" value="OS01G0299500 PROTEIN"/>
    <property type="match status" value="1"/>
</dbReference>
<keyword evidence="2" id="KW-1133">Transmembrane helix</keyword>